<organism evidence="2 3">
    <name type="scientific">Zasmidium cellare ATCC 36951</name>
    <dbReference type="NCBI Taxonomy" id="1080233"/>
    <lineage>
        <taxon>Eukaryota</taxon>
        <taxon>Fungi</taxon>
        <taxon>Dikarya</taxon>
        <taxon>Ascomycota</taxon>
        <taxon>Pezizomycotina</taxon>
        <taxon>Dothideomycetes</taxon>
        <taxon>Dothideomycetidae</taxon>
        <taxon>Mycosphaerellales</taxon>
        <taxon>Mycosphaerellaceae</taxon>
        <taxon>Zasmidium</taxon>
    </lineage>
</organism>
<dbReference type="AlphaFoldDB" id="A0A6A6D351"/>
<keyword evidence="3" id="KW-1185">Reference proteome</keyword>
<accession>A0A6A6D351</accession>
<dbReference type="RefSeq" id="XP_033674726.1">
    <property type="nucleotide sequence ID" value="XM_033815009.1"/>
</dbReference>
<dbReference type="GeneID" id="54568281"/>
<dbReference type="OrthoDB" id="3650339at2759"/>
<dbReference type="Proteomes" id="UP000799537">
    <property type="component" value="Unassembled WGS sequence"/>
</dbReference>
<reference evidence="2" key="1">
    <citation type="journal article" date="2020" name="Stud. Mycol.">
        <title>101 Dothideomycetes genomes: a test case for predicting lifestyles and emergence of pathogens.</title>
        <authorList>
            <person name="Haridas S."/>
            <person name="Albert R."/>
            <person name="Binder M."/>
            <person name="Bloem J."/>
            <person name="Labutti K."/>
            <person name="Salamov A."/>
            <person name="Andreopoulos B."/>
            <person name="Baker S."/>
            <person name="Barry K."/>
            <person name="Bills G."/>
            <person name="Bluhm B."/>
            <person name="Cannon C."/>
            <person name="Castanera R."/>
            <person name="Culley D."/>
            <person name="Daum C."/>
            <person name="Ezra D."/>
            <person name="Gonzalez J."/>
            <person name="Henrissat B."/>
            <person name="Kuo A."/>
            <person name="Liang C."/>
            <person name="Lipzen A."/>
            <person name="Lutzoni F."/>
            <person name="Magnuson J."/>
            <person name="Mondo S."/>
            <person name="Nolan M."/>
            <person name="Ohm R."/>
            <person name="Pangilinan J."/>
            <person name="Park H.-J."/>
            <person name="Ramirez L."/>
            <person name="Alfaro M."/>
            <person name="Sun H."/>
            <person name="Tritt A."/>
            <person name="Yoshinaga Y."/>
            <person name="Zwiers L.-H."/>
            <person name="Turgeon B."/>
            <person name="Goodwin S."/>
            <person name="Spatafora J."/>
            <person name="Crous P."/>
            <person name="Grigoriev I."/>
        </authorList>
    </citation>
    <scope>NUCLEOTIDE SEQUENCE</scope>
    <source>
        <strain evidence="2">ATCC 36951</strain>
    </source>
</reference>
<evidence type="ECO:0000259" key="1">
    <source>
        <dbReference type="Pfam" id="PF06985"/>
    </source>
</evidence>
<evidence type="ECO:0000313" key="3">
    <source>
        <dbReference type="Proteomes" id="UP000799537"/>
    </source>
</evidence>
<evidence type="ECO:0000313" key="2">
    <source>
        <dbReference type="EMBL" id="KAF2173837.1"/>
    </source>
</evidence>
<dbReference type="EMBL" id="ML993579">
    <property type="protein sequence ID" value="KAF2173837.1"/>
    <property type="molecule type" value="Genomic_DNA"/>
</dbReference>
<name>A0A6A6D351_ZASCE</name>
<proteinExistence type="predicted"/>
<dbReference type="PANTHER" id="PTHR24148">
    <property type="entry name" value="ANKYRIN REPEAT DOMAIN-CONTAINING PROTEIN 39 HOMOLOG-RELATED"/>
    <property type="match status" value="1"/>
</dbReference>
<dbReference type="Pfam" id="PF06985">
    <property type="entry name" value="HET"/>
    <property type="match status" value="1"/>
</dbReference>
<feature type="domain" description="Heterokaryon incompatibility" evidence="1">
    <location>
        <begin position="63"/>
        <end position="229"/>
    </location>
</feature>
<dbReference type="PANTHER" id="PTHR24148:SF64">
    <property type="entry name" value="HETEROKARYON INCOMPATIBILITY DOMAIN-CONTAINING PROTEIN"/>
    <property type="match status" value="1"/>
</dbReference>
<sequence length="252" mass="28475">MNNDTWLASPSPYQALPDGHIRTLCLLPGLPDTPLEAQLKRQSLDAAEDDRDHGQAASEDNGFEAISYCWGNELSEQHLHLTNRSSLALTLSLYSALQAFRHTNQPRHLWVDAVCINQDDVVERSSQVQMMGRIYAKARRVLVWLGPCLPDGTETIAFVTLTAPIVARGDRPRRELLRIIERHLETATHCKCCHIAVSPPRRIRLEDALAAVAKLFERPWFGRLWVVQEVALAAQIRVHCGSHFVSWEYISI</sequence>
<dbReference type="InterPro" id="IPR010730">
    <property type="entry name" value="HET"/>
</dbReference>
<gene>
    <name evidence="2" type="ORF">M409DRAFT_62078</name>
</gene>
<dbReference type="InterPro" id="IPR052895">
    <property type="entry name" value="HetReg/Transcr_Mod"/>
</dbReference>
<protein>
    <recommendedName>
        <fullName evidence="1">Heterokaryon incompatibility domain-containing protein</fullName>
    </recommendedName>
</protein>